<evidence type="ECO:0000313" key="2">
    <source>
        <dbReference type="EMBL" id="OEG71721.1"/>
    </source>
</evidence>
<evidence type="ECO:0000313" key="3">
    <source>
        <dbReference type="Proteomes" id="UP000095237"/>
    </source>
</evidence>
<reference evidence="2 3" key="1">
    <citation type="submission" date="2015-11" db="EMBL/GenBank/DDBJ databases">
        <title>Evidence for parallel genomic evolution in an endosymbiosis of termite gut flagellates.</title>
        <authorList>
            <person name="Zheng H."/>
        </authorList>
    </citation>
    <scope>NUCLEOTIDE SEQUENCE [LARGE SCALE GENOMIC DNA]</scope>
    <source>
        <strain evidence="2 3">CET450</strain>
    </source>
</reference>
<protein>
    <submittedName>
        <fullName evidence="2">Uncharacterized protein</fullName>
    </submittedName>
</protein>
<dbReference type="AlphaFoldDB" id="A0A1E5IMP6"/>
<proteinExistence type="predicted"/>
<dbReference type="Proteomes" id="UP000095237">
    <property type="component" value="Unassembled WGS sequence"/>
</dbReference>
<keyword evidence="3" id="KW-1185">Reference proteome</keyword>
<keyword evidence="1" id="KW-1133">Transmembrane helix</keyword>
<sequence>MTEDIIKNPACGPARTAANTPPIRCAEVADCMGTLNIWKANIHRAAIVSFWRCLSALLESPFTQTSLLILLLFPVGTFVNIVAVLRALLRQNPSMPNAPASNPPDKLLFRNPSGICIKPPI</sequence>
<evidence type="ECO:0000256" key="1">
    <source>
        <dbReference type="SAM" id="Phobius"/>
    </source>
</evidence>
<gene>
    <name evidence="2" type="ORF">ATZ36_13125</name>
</gene>
<accession>A0A1E5IMP6</accession>
<organism evidence="2 3">
    <name type="scientific">Endomicrobium trichonymphae</name>
    <dbReference type="NCBI Taxonomy" id="1408204"/>
    <lineage>
        <taxon>Bacteria</taxon>
        <taxon>Pseudomonadati</taxon>
        <taxon>Elusimicrobiota</taxon>
        <taxon>Endomicrobiia</taxon>
        <taxon>Endomicrobiales</taxon>
        <taxon>Endomicrobiaceae</taxon>
        <taxon>Candidatus Endomicrobiellum</taxon>
    </lineage>
</organism>
<dbReference type="EMBL" id="LNVX01000096">
    <property type="protein sequence ID" value="OEG71721.1"/>
    <property type="molecule type" value="Genomic_DNA"/>
</dbReference>
<comment type="caution">
    <text evidence="2">The sequence shown here is derived from an EMBL/GenBank/DDBJ whole genome shotgun (WGS) entry which is preliminary data.</text>
</comment>
<feature type="transmembrane region" description="Helical" evidence="1">
    <location>
        <begin position="67"/>
        <end position="89"/>
    </location>
</feature>
<keyword evidence="1" id="KW-0472">Membrane</keyword>
<name>A0A1E5IMP6_ENDTX</name>
<keyword evidence="1" id="KW-0812">Transmembrane</keyword>